<evidence type="ECO:0000313" key="3">
    <source>
        <dbReference type="EMBL" id="PAA91197.1"/>
    </source>
</evidence>
<evidence type="ECO:0000256" key="2">
    <source>
        <dbReference type="SAM" id="MobiDB-lite"/>
    </source>
</evidence>
<dbReference type="STRING" id="282301.A0A267H0U5"/>
<evidence type="ECO:0000256" key="1">
    <source>
        <dbReference type="SAM" id="Coils"/>
    </source>
</evidence>
<feature type="region of interest" description="Disordered" evidence="2">
    <location>
        <begin position="829"/>
        <end position="871"/>
    </location>
</feature>
<dbReference type="Proteomes" id="UP000215902">
    <property type="component" value="Unassembled WGS sequence"/>
</dbReference>
<dbReference type="EMBL" id="NIVC01000093">
    <property type="protein sequence ID" value="PAA91197.1"/>
    <property type="molecule type" value="Genomic_DNA"/>
</dbReference>
<feature type="compositionally biased region" description="Polar residues" evidence="2">
    <location>
        <begin position="928"/>
        <end position="942"/>
    </location>
</feature>
<feature type="non-terminal residue" evidence="3">
    <location>
        <position position="1"/>
    </location>
</feature>
<accession>A0A267H0U5</accession>
<comment type="caution">
    <text evidence="3">The sequence shown here is derived from an EMBL/GenBank/DDBJ whole genome shotgun (WGS) entry which is preliminary data.</text>
</comment>
<evidence type="ECO:0000313" key="4">
    <source>
        <dbReference type="Proteomes" id="UP000215902"/>
    </source>
</evidence>
<proteinExistence type="predicted"/>
<protein>
    <submittedName>
        <fullName evidence="3">Uncharacterized protein</fullName>
    </submittedName>
</protein>
<feature type="region of interest" description="Disordered" evidence="2">
    <location>
        <begin position="904"/>
        <end position="976"/>
    </location>
</feature>
<feature type="coiled-coil region" evidence="1">
    <location>
        <begin position="287"/>
        <end position="371"/>
    </location>
</feature>
<dbReference type="AlphaFoldDB" id="A0A267H0U5"/>
<feature type="compositionally biased region" description="Pro residues" evidence="2">
    <location>
        <begin position="909"/>
        <end position="927"/>
    </location>
</feature>
<organism evidence="3 4">
    <name type="scientific">Macrostomum lignano</name>
    <dbReference type="NCBI Taxonomy" id="282301"/>
    <lineage>
        <taxon>Eukaryota</taxon>
        <taxon>Metazoa</taxon>
        <taxon>Spiralia</taxon>
        <taxon>Lophotrochozoa</taxon>
        <taxon>Platyhelminthes</taxon>
        <taxon>Rhabditophora</taxon>
        <taxon>Macrostomorpha</taxon>
        <taxon>Macrostomida</taxon>
        <taxon>Macrostomidae</taxon>
        <taxon>Macrostomum</taxon>
    </lineage>
</organism>
<feature type="compositionally biased region" description="Basic and acidic residues" evidence="2">
    <location>
        <begin position="854"/>
        <end position="866"/>
    </location>
</feature>
<sequence length="976" mass="106519">SSNSNGSVATEAATSASVCSICSTNANDVEADPDAQMCILQWLSLLAQSDESNNASLNFADLVDGSVLLELVTRVDPDWSAGDCHGPLETALPRFACLEEYLDKAFRTPYGSVRVLDWDRIVAVESVDSVDDDAACRRRDWELLKACVLLLAAWLRQPRTLEVAAAAADALPDELQPRAVASLRPLLSLTEGTNLTCDLFHCLLKPAKPVAASAADTAADLNSAAKLKPVATVEILDSSATTTDGRDPETAAYWLEVRLRTSELTRCRLEARVAELECQCARSADVADELRAALEDALTDAKRSRRRVAEANRAAEAAAAKLRHRGQTEAVESQARLAEAVEKADRLQADVDSLNAQLNEATQLLQLADQREKINNKQLTELQQELYLCRCGVRGPSCSDVGISANLNPVTIDRSVEACCIEPPKPVCLDKQINACILLPKPICVNKKVGVNITSPKPVCLDKEVEVCLYPPKPLCADKEVEACIDPPKPLCADKEVEACIDPPKPLCADKEVEACIDPPKPLCADKEVEACIDPPKPLCADKEVEACLDPPKPVCIDKNVGESFELPKPICVSKKVGTCLKIPKPDCVDKGIEIRIEPLKPVCVDKETGTTSDFDINPVTVVSRAVEARLDSYSISTERLTSSSCTKVDSRVERDVEKVSNRTAEGVVRFSLDSPSQALLQVGKQVEARLDQTFDRYTAVTSYAPVDADDLDEDEDDELLSELNFHSRNNCLHAGCGISEDNDCSFRVGRAGRLSNATINPKPAKAEATDEEELQLPLTTSSLLDALTLEKCRKELDLAKATNSALVARIDDLSSQLTRSRQQYQQLAAAANRRWSPVFPKQQQRPRSRHRSRNELDDSLTDERSIGGVPSLAEEEMAMWRAAERRQRLAKRRRASLHNLAAWLHSPSSPPPSASLMPPPPPPPPSQQTNFVPRQSSSTASDRVASWLATPGRQLKRISAAGRRFRTSMGTWDVS</sequence>
<keyword evidence="4" id="KW-1185">Reference proteome</keyword>
<name>A0A267H0U5_9PLAT</name>
<reference evidence="3 4" key="1">
    <citation type="submission" date="2017-06" db="EMBL/GenBank/DDBJ databases">
        <title>A platform for efficient transgenesis in Macrostomum lignano, a flatworm model organism for stem cell research.</title>
        <authorList>
            <person name="Berezikov E."/>
        </authorList>
    </citation>
    <scope>NUCLEOTIDE SEQUENCE [LARGE SCALE GENOMIC DNA]</scope>
    <source>
        <strain evidence="3">DV1</strain>
        <tissue evidence="3">Whole organism</tissue>
    </source>
</reference>
<gene>
    <name evidence="3" type="ORF">BOX15_Mlig032122g1</name>
</gene>
<keyword evidence="1" id="KW-0175">Coiled coil</keyword>